<feature type="compositionally biased region" description="Basic and acidic residues" evidence="1">
    <location>
        <begin position="591"/>
        <end position="602"/>
    </location>
</feature>
<reference evidence="2 3" key="1">
    <citation type="journal article" date="2016" name="Mol. Biol. Evol.">
        <title>Comparative Genomics of Early-Diverging Mushroom-Forming Fungi Provides Insights into the Origins of Lignocellulose Decay Capabilities.</title>
        <authorList>
            <person name="Nagy L.G."/>
            <person name="Riley R."/>
            <person name="Tritt A."/>
            <person name="Adam C."/>
            <person name="Daum C."/>
            <person name="Floudas D."/>
            <person name="Sun H."/>
            <person name="Yadav J.S."/>
            <person name="Pangilinan J."/>
            <person name="Larsson K.H."/>
            <person name="Matsuura K."/>
            <person name="Barry K."/>
            <person name="Labutti K."/>
            <person name="Kuo R."/>
            <person name="Ohm R.A."/>
            <person name="Bhattacharya S.S."/>
            <person name="Shirouzu T."/>
            <person name="Yoshinaga Y."/>
            <person name="Martin F.M."/>
            <person name="Grigoriev I.V."/>
            <person name="Hibbett D.S."/>
        </authorList>
    </citation>
    <scope>NUCLEOTIDE SEQUENCE [LARGE SCALE GENOMIC DNA]</scope>
    <source>
        <strain evidence="2 3">HHB12029</strain>
    </source>
</reference>
<feature type="compositionally biased region" description="Basic and acidic residues" evidence="1">
    <location>
        <begin position="374"/>
        <end position="384"/>
    </location>
</feature>
<feature type="compositionally biased region" description="Low complexity" evidence="1">
    <location>
        <begin position="520"/>
        <end position="530"/>
    </location>
</feature>
<accession>A0A166B1H6</accession>
<keyword evidence="3" id="KW-1185">Reference proteome</keyword>
<proteinExistence type="predicted"/>
<dbReference type="AlphaFoldDB" id="A0A166B1H6"/>
<feature type="region of interest" description="Disordered" evidence="1">
    <location>
        <begin position="374"/>
        <end position="406"/>
    </location>
</feature>
<feature type="region of interest" description="Disordered" evidence="1">
    <location>
        <begin position="96"/>
        <end position="350"/>
    </location>
</feature>
<sequence>MTQTVQKFGRIESIVKARADILANGLGWRYNVKWLNHPDEATSWLTDSEIGSVVLVKAFWANLVEGLLDKDFEEGDMVYASNEWLLQCAAKYNAKSQHSLNGRPDEEDHAAFSRRKPRASPPKATPGAPGATNRTPHPGSTPLKQQKLDFSKMPSSSASTSRAAAASTRIRKEKSFDEHAIVISSDSDNDNESPSRGRGAVESRINVGKAKAVGSQGGQRTGGTRGPFKETQPLPSASKLLRRLPPSPNSRPVYNQTVLQDVLRQRMDDETLKGPRPTDSRYVKRSSPPPAQLRPSQALKQTLATIGRRKRTPPSAGPSASRGKTDDVLDLCTPSPEPEVPTSSPQEIYSVESRPNRFSSFAYKPTLVLDVLDSRPAKRQRTSEDSGYVSAGRPPTIVSNTASSARARTKHLSNGIAFLPLSTSRSQLNSASSNRRPRSRGSKTCSPDPEALIDLTSPPKAFVPLKEPPQSPLVPNGLLRHSPLLARIAEDDELQVDHTPPTSHLKDDPGIPRMADDRTPLSPNGLLSSPLPVPHREDEKTPLKSSEAIRDSSPPPPSSHLSGSRQSSITMDSDDDDNAFFRSRRTRLPRRHETPRQQDGKENAGAPLPPGIVEYEFEEPESYREVTDPPLGDDELSLPPSYRTSFALDIGETTSIPVRLRDVCSSGTIVLPRRVVLDGAGVYGEGHVQDFPLRGGAARVVPNPSAASVEHCEVLVHIWRVLRRCEVFIFVRFTSDDEWCRGIVLFAAGGTVGQSFGMSQRLMEHRNGGIILAEARLPAEPPEPPESFHYS</sequence>
<gene>
    <name evidence="2" type="ORF">EXIGLDRAFT_833188</name>
</gene>
<protein>
    <submittedName>
        <fullName evidence="2">Uncharacterized protein</fullName>
    </submittedName>
</protein>
<feature type="region of interest" description="Disordered" evidence="1">
    <location>
        <begin position="492"/>
        <end position="611"/>
    </location>
</feature>
<evidence type="ECO:0000313" key="2">
    <source>
        <dbReference type="EMBL" id="KZV97069.1"/>
    </source>
</evidence>
<feature type="compositionally biased region" description="Polar residues" evidence="1">
    <location>
        <begin position="294"/>
        <end position="304"/>
    </location>
</feature>
<feature type="compositionally biased region" description="Low complexity" evidence="1">
    <location>
        <begin position="155"/>
        <end position="168"/>
    </location>
</feature>
<feature type="compositionally biased region" description="Basic and acidic residues" evidence="1">
    <location>
        <begin position="534"/>
        <end position="550"/>
    </location>
</feature>
<evidence type="ECO:0000256" key="1">
    <source>
        <dbReference type="SAM" id="MobiDB-lite"/>
    </source>
</evidence>
<feature type="compositionally biased region" description="Gly residues" evidence="1">
    <location>
        <begin position="215"/>
        <end position="225"/>
    </location>
</feature>
<feature type="compositionally biased region" description="Polar residues" evidence="1">
    <location>
        <begin position="397"/>
        <end position="406"/>
    </location>
</feature>
<evidence type="ECO:0000313" key="3">
    <source>
        <dbReference type="Proteomes" id="UP000077266"/>
    </source>
</evidence>
<organism evidence="2 3">
    <name type="scientific">Exidia glandulosa HHB12029</name>
    <dbReference type="NCBI Taxonomy" id="1314781"/>
    <lineage>
        <taxon>Eukaryota</taxon>
        <taxon>Fungi</taxon>
        <taxon>Dikarya</taxon>
        <taxon>Basidiomycota</taxon>
        <taxon>Agaricomycotina</taxon>
        <taxon>Agaricomycetes</taxon>
        <taxon>Auriculariales</taxon>
        <taxon>Exidiaceae</taxon>
        <taxon>Exidia</taxon>
    </lineage>
</organism>
<dbReference type="EMBL" id="KV425935">
    <property type="protein sequence ID" value="KZV97069.1"/>
    <property type="molecule type" value="Genomic_DNA"/>
</dbReference>
<feature type="region of interest" description="Disordered" evidence="1">
    <location>
        <begin position="426"/>
        <end position="478"/>
    </location>
</feature>
<dbReference type="Proteomes" id="UP000077266">
    <property type="component" value="Unassembled WGS sequence"/>
</dbReference>
<feature type="compositionally biased region" description="Polar residues" evidence="1">
    <location>
        <begin position="560"/>
        <end position="571"/>
    </location>
</feature>
<dbReference type="InParanoid" id="A0A166B1H6"/>
<name>A0A166B1H6_EXIGL</name>
<feature type="compositionally biased region" description="Basic and acidic residues" evidence="1">
    <location>
        <begin position="504"/>
        <end position="519"/>
    </location>
</feature>
<feature type="compositionally biased region" description="Basic and acidic residues" evidence="1">
    <location>
        <begin position="263"/>
        <end position="282"/>
    </location>
</feature>